<dbReference type="OrthoDB" id="9804019at2"/>
<evidence type="ECO:0000256" key="5">
    <source>
        <dbReference type="ARBA" id="ARBA00023163"/>
    </source>
</evidence>
<keyword evidence="2" id="KW-0067">ATP-binding</keyword>
<dbReference type="SMART" id="SM00382">
    <property type="entry name" value="AAA"/>
    <property type="match status" value="1"/>
</dbReference>
<dbReference type="Gene3D" id="3.40.50.300">
    <property type="entry name" value="P-loop containing nucleotide triphosphate hydrolases"/>
    <property type="match status" value="1"/>
</dbReference>
<dbReference type="InterPro" id="IPR025943">
    <property type="entry name" value="Sigma_54_int_dom_ATP-bd_2"/>
</dbReference>
<sequence>MTASLALNATTPIRACNPLGRSDAIVTVRELIGQVAPHATVVLIQGESGSGKEVVARALHDASPRRNKPFVPVNCGAIPADLLESELFGHEKGAFTGAISTRKGRFEMAEGGTLFLDEIGDMSLPMQVKLLRVLQERCFERVGSNQTIKANVRIVAATHRDLETMVDAGSFRQDLYFRLNVFPIMVPALRERLDDLAMLTKHFCQRQIERDTTPPVFTEEVMAALSTYQWPGNIRELENLVERLSITHAGKTLSTTDLPARYYPLDVLEDEMAREAERKAARQAQLEQAANRQAVVSANKPPLIAVDLDSPAQRKAEQAMLFDLQSAPAERAPAADAELPEEGLDLKQTLQALEIRYITEALARVDGVVSRAARLLCLQRTTLVEKMKKLGLQTAS</sequence>
<proteinExistence type="predicted"/>
<dbReference type="PROSITE" id="PS00676">
    <property type="entry name" value="SIGMA54_INTERACT_2"/>
    <property type="match status" value="1"/>
</dbReference>
<dbReference type="PRINTS" id="PR01590">
    <property type="entry name" value="HTHFIS"/>
</dbReference>
<dbReference type="EMBL" id="QUNR01000004">
    <property type="protein sequence ID" value="REH36756.1"/>
    <property type="molecule type" value="Genomic_DNA"/>
</dbReference>
<dbReference type="Gene3D" id="1.10.8.60">
    <property type="match status" value="1"/>
</dbReference>
<keyword evidence="6" id="KW-0175">Coiled coil</keyword>
<feature type="domain" description="Sigma-54 factor interaction" evidence="7">
    <location>
        <begin position="18"/>
        <end position="246"/>
    </location>
</feature>
<dbReference type="InterPro" id="IPR025944">
    <property type="entry name" value="Sigma_54_int_dom_CS"/>
</dbReference>
<dbReference type="Pfam" id="PF02954">
    <property type="entry name" value="HTH_8"/>
    <property type="match status" value="1"/>
</dbReference>
<dbReference type="Pfam" id="PF25601">
    <property type="entry name" value="AAA_lid_14"/>
    <property type="match status" value="1"/>
</dbReference>
<dbReference type="InterPro" id="IPR002078">
    <property type="entry name" value="Sigma_54_int"/>
</dbReference>
<accession>A0A3E0H1M4</accession>
<keyword evidence="9" id="KW-1185">Reference proteome</keyword>
<dbReference type="RefSeq" id="WP_116208712.1">
    <property type="nucleotide sequence ID" value="NZ_QUNR01000004.1"/>
</dbReference>
<dbReference type="GO" id="GO:0043565">
    <property type="term" value="F:sequence-specific DNA binding"/>
    <property type="evidence" value="ECO:0007669"/>
    <property type="project" value="InterPro"/>
</dbReference>
<dbReference type="SUPFAM" id="SSF52540">
    <property type="entry name" value="P-loop containing nucleoside triphosphate hydrolases"/>
    <property type="match status" value="1"/>
</dbReference>
<name>A0A3E0H1M4_9GAMM</name>
<keyword evidence="5" id="KW-0804">Transcription</keyword>
<dbReference type="InterPro" id="IPR027417">
    <property type="entry name" value="P-loop_NTPase"/>
</dbReference>
<dbReference type="Pfam" id="PF00158">
    <property type="entry name" value="Sigma54_activat"/>
    <property type="match status" value="1"/>
</dbReference>
<reference evidence="8 9" key="1">
    <citation type="submission" date="2018-08" db="EMBL/GenBank/DDBJ databases">
        <title>Genomic Encyclopedia of Type Strains, Phase IV (KMG-IV): sequencing the most valuable type-strain genomes for metagenomic binning, comparative biology and taxonomic classification.</title>
        <authorList>
            <person name="Goeker M."/>
        </authorList>
    </citation>
    <scope>NUCLEOTIDE SEQUENCE [LARGE SCALE GENOMIC DNA]</scope>
    <source>
        <strain evidence="8 9">DSM 26022</strain>
    </source>
</reference>
<evidence type="ECO:0000313" key="8">
    <source>
        <dbReference type="EMBL" id="REH36756.1"/>
    </source>
</evidence>
<dbReference type="AlphaFoldDB" id="A0A3E0H1M4"/>
<evidence type="ECO:0000256" key="3">
    <source>
        <dbReference type="ARBA" id="ARBA00023015"/>
    </source>
</evidence>
<organism evidence="8 9">
    <name type="scientific">Paraperlucidibaca baekdonensis</name>
    <dbReference type="NCBI Taxonomy" id="748120"/>
    <lineage>
        <taxon>Bacteria</taxon>
        <taxon>Pseudomonadati</taxon>
        <taxon>Pseudomonadota</taxon>
        <taxon>Gammaproteobacteria</taxon>
        <taxon>Moraxellales</taxon>
        <taxon>Moraxellaceae</taxon>
        <taxon>Paraperlucidibaca</taxon>
    </lineage>
</organism>
<dbReference type="Proteomes" id="UP000256774">
    <property type="component" value="Unassembled WGS sequence"/>
</dbReference>
<evidence type="ECO:0000256" key="4">
    <source>
        <dbReference type="ARBA" id="ARBA00023125"/>
    </source>
</evidence>
<dbReference type="FunFam" id="3.40.50.300:FF:000006">
    <property type="entry name" value="DNA-binding transcriptional regulator NtrC"/>
    <property type="match status" value="1"/>
</dbReference>
<dbReference type="InterPro" id="IPR003593">
    <property type="entry name" value="AAA+_ATPase"/>
</dbReference>
<dbReference type="PANTHER" id="PTHR32071:SF117">
    <property type="entry name" value="PTS-DEPENDENT DIHYDROXYACETONE KINASE OPERON REGULATORY PROTEIN-RELATED"/>
    <property type="match status" value="1"/>
</dbReference>
<dbReference type="PROSITE" id="PS00688">
    <property type="entry name" value="SIGMA54_INTERACT_3"/>
    <property type="match status" value="1"/>
</dbReference>
<comment type="caution">
    <text evidence="8">The sequence shown here is derived from an EMBL/GenBank/DDBJ whole genome shotgun (WGS) entry which is preliminary data.</text>
</comment>
<feature type="coiled-coil region" evidence="6">
    <location>
        <begin position="265"/>
        <end position="293"/>
    </location>
</feature>
<evidence type="ECO:0000256" key="6">
    <source>
        <dbReference type="SAM" id="Coils"/>
    </source>
</evidence>
<dbReference type="PANTHER" id="PTHR32071">
    <property type="entry name" value="TRANSCRIPTIONAL REGULATORY PROTEIN"/>
    <property type="match status" value="1"/>
</dbReference>
<dbReference type="PROSITE" id="PS00675">
    <property type="entry name" value="SIGMA54_INTERACT_1"/>
    <property type="match status" value="1"/>
</dbReference>
<evidence type="ECO:0000256" key="1">
    <source>
        <dbReference type="ARBA" id="ARBA00022741"/>
    </source>
</evidence>
<dbReference type="PROSITE" id="PS50045">
    <property type="entry name" value="SIGMA54_INTERACT_4"/>
    <property type="match status" value="1"/>
</dbReference>
<keyword evidence="1" id="KW-0547">Nucleotide-binding</keyword>
<dbReference type="SUPFAM" id="SSF46689">
    <property type="entry name" value="Homeodomain-like"/>
    <property type="match status" value="1"/>
</dbReference>
<keyword evidence="4" id="KW-0238">DNA-binding</keyword>
<dbReference type="InterPro" id="IPR009057">
    <property type="entry name" value="Homeodomain-like_sf"/>
</dbReference>
<dbReference type="CDD" id="cd00009">
    <property type="entry name" value="AAA"/>
    <property type="match status" value="1"/>
</dbReference>
<dbReference type="InterPro" id="IPR058031">
    <property type="entry name" value="AAA_lid_NorR"/>
</dbReference>
<dbReference type="GO" id="GO:0005524">
    <property type="term" value="F:ATP binding"/>
    <property type="evidence" value="ECO:0007669"/>
    <property type="project" value="UniProtKB-KW"/>
</dbReference>
<dbReference type="Gene3D" id="1.10.10.60">
    <property type="entry name" value="Homeodomain-like"/>
    <property type="match status" value="1"/>
</dbReference>
<keyword evidence="3" id="KW-0805">Transcription regulation</keyword>
<dbReference type="InterPro" id="IPR025662">
    <property type="entry name" value="Sigma_54_int_dom_ATP-bd_1"/>
</dbReference>
<gene>
    <name evidence="8" type="ORF">DFR26_1892</name>
</gene>
<dbReference type="GO" id="GO:0006355">
    <property type="term" value="P:regulation of DNA-templated transcription"/>
    <property type="evidence" value="ECO:0007669"/>
    <property type="project" value="InterPro"/>
</dbReference>
<evidence type="ECO:0000313" key="9">
    <source>
        <dbReference type="Proteomes" id="UP000256774"/>
    </source>
</evidence>
<protein>
    <submittedName>
        <fullName evidence="8">Transcriptional regulator</fullName>
    </submittedName>
</protein>
<evidence type="ECO:0000256" key="2">
    <source>
        <dbReference type="ARBA" id="ARBA00022840"/>
    </source>
</evidence>
<dbReference type="InterPro" id="IPR002197">
    <property type="entry name" value="HTH_Fis"/>
</dbReference>
<evidence type="ECO:0000259" key="7">
    <source>
        <dbReference type="PROSITE" id="PS50045"/>
    </source>
</evidence>